<keyword evidence="5" id="KW-0812">Transmembrane</keyword>
<dbReference type="SMART" id="SM00448">
    <property type="entry name" value="REC"/>
    <property type="match status" value="1"/>
</dbReference>
<evidence type="ECO:0000256" key="4">
    <source>
        <dbReference type="PROSITE-ProRule" id="PRU00169"/>
    </source>
</evidence>
<accession>A0A3N4PWL4</accession>
<dbReference type="InterPro" id="IPR011006">
    <property type="entry name" value="CheY-like_superfamily"/>
</dbReference>
<dbReference type="RefSeq" id="WP_123845722.1">
    <property type="nucleotide sequence ID" value="NZ_RPDH01000001.1"/>
</dbReference>
<dbReference type="SMART" id="SM00387">
    <property type="entry name" value="HATPase_c"/>
    <property type="match status" value="1"/>
</dbReference>
<feature type="transmembrane region" description="Helical" evidence="5">
    <location>
        <begin position="52"/>
        <end position="69"/>
    </location>
</feature>
<keyword evidence="3 4" id="KW-0597">Phosphoprotein</keyword>
<dbReference type="SUPFAM" id="SSF55874">
    <property type="entry name" value="ATPase domain of HSP90 chaperone/DNA topoisomerase II/histidine kinase"/>
    <property type="match status" value="1"/>
</dbReference>
<dbReference type="PRINTS" id="PR00344">
    <property type="entry name" value="BCTRLSENSOR"/>
</dbReference>
<dbReference type="PROSITE" id="PS50110">
    <property type="entry name" value="RESPONSE_REGULATORY"/>
    <property type="match status" value="1"/>
</dbReference>
<dbReference type="InterPro" id="IPR001789">
    <property type="entry name" value="Sig_transdc_resp-reg_receiver"/>
</dbReference>
<feature type="transmembrane region" description="Helical" evidence="5">
    <location>
        <begin position="28"/>
        <end position="46"/>
    </location>
</feature>
<comment type="catalytic activity">
    <reaction evidence="1">
        <text>ATP + protein L-histidine = ADP + protein N-phospho-L-histidine.</text>
        <dbReference type="EC" id="2.7.13.3"/>
    </reaction>
</comment>
<evidence type="ECO:0000313" key="9">
    <source>
        <dbReference type="Proteomes" id="UP000278351"/>
    </source>
</evidence>
<evidence type="ECO:0000259" key="7">
    <source>
        <dbReference type="PROSITE" id="PS50110"/>
    </source>
</evidence>
<dbReference type="Pfam" id="PF02518">
    <property type="entry name" value="HATPase_c"/>
    <property type="match status" value="1"/>
</dbReference>
<dbReference type="InterPro" id="IPR036890">
    <property type="entry name" value="HATPase_C_sf"/>
</dbReference>
<dbReference type="PANTHER" id="PTHR43547:SF2">
    <property type="entry name" value="HYBRID SIGNAL TRANSDUCTION HISTIDINE KINASE C"/>
    <property type="match status" value="1"/>
</dbReference>
<keyword evidence="5" id="KW-1133">Transmembrane helix</keyword>
<organism evidence="8 9">
    <name type="scientific">Chitinophaga lutea</name>
    <dbReference type="NCBI Taxonomy" id="2488634"/>
    <lineage>
        <taxon>Bacteria</taxon>
        <taxon>Pseudomonadati</taxon>
        <taxon>Bacteroidota</taxon>
        <taxon>Chitinophagia</taxon>
        <taxon>Chitinophagales</taxon>
        <taxon>Chitinophagaceae</taxon>
        <taxon>Chitinophaga</taxon>
    </lineage>
</organism>
<keyword evidence="8" id="KW-0808">Transferase</keyword>
<dbReference type="Gene3D" id="3.30.565.10">
    <property type="entry name" value="Histidine kinase-like ATPase, C-terminal domain"/>
    <property type="match status" value="1"/>
</dbReference>
<dbReference type="Gene3D" id="3.40.50.2300">
    <property type="match status" value="1"/>
</dbReference>
<dbReference type="InterPro" id="IPR005467">
    <property type="entry name" value="His_kinase_dom"/>
</dbReference>
<name>A0A3N4PWL4_9BACT</name>
<evidence type="ECO:0000256" key="1">
    <source>
        <dbReference type="ARBA" id="ARBA00000085"/>
    </source>
</evidence>
<dbReference type="PROSITE" id="PS50109">
    <property type="entry name" value="HIS_KIN"/>
    <property type="match status" value="1"/>
</dbReference>
<comment type="caution">
    <text evidence="8">The sequence shown here is derived from an EMBL/GenBank/DDBJ whole genome shotgun (WGS) entry which is preliminary data.</text>
</comment>
<evidence type="ECO:0000313" key="8">
    <source>
        <dbReference type="EMBL" id="RPE13203.1"/>
    </source>
</evidence>
<gene>
    <name evidence="8" type="ORF">EGT74_06640</name>
</gene>
<dbReference type="Pfam" id="PF00072">
    <property type="entry name" value="Response_reg"/>
    <property type="match status" value="1"/>
</dbReference>
<reference evidence="8 9" key="1">
    <citation type="submission" date="2018-11" db="EMBL/GenBank/DDBJ databases">
        <title>Chitinophaga lutea sp.nov., isolate from arsenic contaminated soil.</title>
        <authorList>
            <person name="Zong Y."/>
        </authorList>
    </citation>
    <scope>NUCLEOTIDE SEQUENCE [LARGE SCALE GENOMIC DNA]</scope>
    <source>
        <strain evidence="8 9">ZY74</strain>
    </source>
</reference>
<dbReference type="GO" id="GO:0000155">
    <property type="term" value="F:phosphorelay sensor kinase activity"/>
    <property type="evidence" value="ECO:0007669"/>
    <property type="project" value="TreeGrafter"/>
</dbReference>
<dbReference type="EC" id="2.7.13.3" evidence="2"/>
<dbReference type="CDD" id="cd00075">
    <property type="entry name" value="HATPase"/>
    <property type="match status" value="1"/>
</dbReference>
<dbReference type="PANTHER" id="PTHR43547">
    <property type="entry name" value="TWO-COMPONENT HISTIDINE KINASE"/>
    <property type="match status" value="1"/>
</dbReference>
<evidence type="ECO:0000256" key="5">
    <source>
        <dbReference type="SAM" id="Phobius"/>
    </source>
</evidence>
<evidence type="ECO:0000259" key="6">
    <source>
        <dbReference type="PROSITE" id="PS50109"/>
    </source>
</evidence>
<evidence type="ECO:0000256" key="3">
    <source>
        <dbReference type="ARBA" id="ARBA00022553"/>
    </source>
</evidence>
<feature type="transmembrane region" description="Helical" evidence="5">
    <location>
        <begin position="101"/>
        <end position="118"/>
    </location>
</feature>
<keyword evidence="5" id="KW-0472">Membrane</keyword>
<feature type="domain" description="Histidine kinase" evidence="6">
    <location>
        <begin position="197"/>
        <end position="405"/>
    </location>
</feature>
<dbReference type="OrthoDB" id="636661at2"/>
<keyword evidence="8" id="KW-0418">Kinase</keyword>
<dbReference type="InterPro" id="IPR004358">
    <property type="entry name" value="Sig_transdc_His_kin-like_C"/>
</dbReference>
<dbReference type="Proteomes" id="UP000278351">
    <property type="component" value="Unassembled WGS sequence"/>
</dbReference>
<dbReference type="SUPFAM" id="SSF52172">
    <property type="entry name" value="CheY-like"/>
    <property type="match status" value="1"/>
</dbReference>
<proteinExistence type="predicted"/>
<dbReference type="EMBL" id="RPDH01000001">
    <property type="protein sequence ID" value="RPE13203.1"/>
    <property type="molecule type" value="Genomic_DNA"/>
</dbReference>
<feature type="transmembrane region" description="Helical" evidence="5">
    <location>
        <begin position="125"/>
        <end position="145"/>
    </location>
</feature>
<evidence type="ECO:0000256" key="2">
    <source>
        <dbReference type="ARBA" id="ARBA00012438"/>
    </source>
</evidence>
<sequence length="550" mass="61827">MKKITLLLTEIANLLTSDSMRWQFLTRINLLLAFMTTLYGTGFYLYTHDLRGLVPNLIEALLFIIIATINQFRLHFMAAHLTVLVSNLTIVYYSALLGSIVEVHLLVIFYVGLAFYLFRDNITHCAISVSITAFAWICCEVTYYLEWVHPIEISRDHLFATRWLAIPFILILDILMISLHIYIIWRQLKSRTQKFAESSHELRNAFQLILSIIEKERRDGHNSPQMDEIYRSALFVRQLVTSELDTAKIEAGQEDQITLHSVEIKPFLDSIVAQNRFLAADKNVTIDYSCKMPTYILTDQPAIIKIVNNLLSNAIKFTPIGSTVSVQIFYSEERWQINVTDQGPGIDQTLLPKIYAPYVSKGGSLEGTGLGLFITRKLVRQLRGSISLTPFDGGTKATIILPLKIGTPPNAHSPIWDRQPLGGKTVLIIEDNEMMLTLTGRFMEQAGAATLLARDALVGYELAQRHIPDAIILDLETSDKISGPAAIRMFKSYVPLQKVPIIVLTGATMKETLAQATNAGAAKCFSKPLPYSDVLIFMRDLFPKNAAIES</sequence>
<feature type="transmembrane region" description="Helical" evidence="5">
    <location>
        <begin position="165"/>
        <end position="185"/>
    </location>
</feature>
<dbReference type="InterPro" id="IPR003594">
    <property type="entry name" value="HATPase_dom"/>
</dbReference>
<keyword evidence="9" id="KW-1185">Reference proteome</keyword>
<feature type="domain" description="Response regulatory" evidence="7">
    <location>
        <begin position="425"/>
        <end position="542"/>
    </location>
</feature>
<dbReference type="AlphaFoldDB" id="A0A3N4PWL4"/>
<protein>
    <recommendedName>
        <fullName evidence="2">histidine kinase</fullName>
        <ecNumber evidence="2">2.7.13.3</ecNumber>
    </recommendedName>
</protein>
<feature type="modified residue" description="4-aspartylphosphate" evidence="4">
    <location>
        <position position="474"/>
    </location>
</feature>